<dbReference type="KEGG" id="pyr:P186_0941"/>
<accession>G7VBF2</accession>
<organism evidence="1 2">
    <name type="scientific">Pyrobaculum ferrireducens</name>
    <dbReference type="NCBI Taxonomy" id="1104324"/>
    <lineage>
        <taxon>Archaea</taxon>
        <taxon>Thermoproteota</taxon>
        <taxon>Thermoprotei</taxon>
        <taxon>Thermoproteales</taxon>
        <taxon>Thermoproteaceae</taxon>
        <taxon>Pyrobaculum</taxon>
    </lineage>
</organism>
<dbReference type="BioCyc" id="PSP1104324:GJSN-921-MONOMER"/>
<dbReference type="EMBL" id="CP003098">
    <property type="protein sequence ID" value="AET32382.1"/>
    <property type="molecule type" value="Genomic_DNA"/>
</dbReference>
<proteinExistence type="predicted"/>
<dbReference type="GeneID" id="43500882"/>
<dbReference type="HOGENOM" id="CLU_3094263_0_0_2"/>
<dbReference type="RefSeq" id="WP_014288210.1">
    <property type="nucleotide sequence ID" value="NC_016645.1"/>
</dbReference>
<reference evidence="1 2" key="1">
    <citation type="journal article" date="2012" name="J. Bacteriol.">
        <title>Complete genome sequence of strain 1860, a crenarchaeon of the genus pyrobaculum able to grow with various electron acceptors.</title>
        <authorList>
            <person name="Mardanov A.V."/>
            <person name="Gumerov V.M."/>
            <person name="Slobodkina G.B."/>
            <person name="Beletsky A.V."/>
            <person name="Bonch-Osmolovskaya E.A."/>
            <person name="Ravin N.V."/>
            <person name="Skryabin K.G."/>
        </authorList>
    </citation>
    <scope>NUCLEOTIDE SEQUENCE [LARGE SCALE GENOMIC DNA]</scope>
    <source>
        <strain evidence="1 2">1860</strain>
    </source>
</reference>
<gene>
    <name evidence="1" type="ORF">P186_0941</name>
</gene>
<protein>
    <submittedName>
        <fullName evidence="1">Uncharacterized protein</fullName>
    </submittedName>
</protein>
<evidence type="ECO:0000313" key="1">
    <source>
        <dbReference type="EMBL" id="AET32382.1"/>
    </source>
</evidence>
<dbReference type="AlphaFoldDB" id="G7VBF2"/>
<evidence type="ECO:0000313" key="2">
    <source>
        <dbReference type="Proteomes" id="UP000005867"/>
    </source>
</evidence>
<name>G7VBF2_9CREN</name>
<dbReference type="Proteomes" id="UP000005867">
    <property type="component" value="Chromosome"/>
</dbReference>
<keyword evidence="2" id="KW-1185">Reference proteome</keyword>
<sequence>MSIFQLPSADRQMYVGDPVYKTSCRPTANGAAELLPHDIQLPEAARHADTM</sequence>